<reference evidence="2" key="5">
    <citation type="journal article" date="2021" name="G3 (Bethesda)">
        <title>Aegilops tauschii genome assembly Aet v5.0 features greater sequence contiguity and improved annotation.</title>
        <authorList>
            <person name="Wang L."/>
            <person name="Zhu T."/>
            <person name="Rodriguez J.C."/>
            <person name="Deal K.R."/>
            <person name="Dubcovsky J."/>
            <person name="McGuire P.E."/>
            <person name="Lux T."/>
            <person name="Spannagl M."/>
            <person name="Mayer K.F.X."/>
            <person name="Baldrich P."/>
            <person name="Meyers B.C."/>
            <person name="Huo N."/>
            <person name="Gu Y.Q."/>
            <person name="Zhou H."/>
            <person name="Devos K.M."/>
            <person name="Bennetzen J.L."/>
            <person name="Unver T."/>
            <person name="Budak H."/>
            <person name="Gulick P.J."/>
            <person name="Galiba G."/>
            <person name="Kalapos B."/>
            <person name="Nelson D.R."/>
            <person name="Li P."/>
            <person name="You F.M."/>
            <person name="Luo M.C."/>
            <person name="Dvorak J."/>
        </authorList>
    </citation>
    <scope>NUCLEOTIDE SEQUENCE [LARGE SCALE GENOMIC DNA]</scope>
    <source>
        <strain evidence="2">cv. AL8/78</strain>
    </source>
</reference>
<dbReference type="AlphaFoldDB" id="A0A453ALJ5"/>
<accession>A0A453ALJ5</accession>
<proteinExistence type="predicted"/>
<sequence>RHTTKSQFIKHKPLAHSTNTEQGRHPTVRAFPYAASEVRPAPMLRLCQFHRRIIFLHSVPSAPAPAPAPPALQGPCQSH</sequence>
<name>A0A453ALJ5_AEGTS</name>
<protein>
    <submittedName>
        <fullName evidence="2">Uncharacterized protein</fullName>
    </submittedName>
</protein>
<feature type="compositionally biased region" description="Basic residues" evidence="1">
    <location>
        <begin position="1"/>
        <end position="14"/>
    </location>
</feature>
<keyword evidence="3" id="KW-1185">Reference proteome</keyword>
<organism evidence="2 3">
    <name type="scientific">Aegilops tauschii subsp. strangulata</name>
    <name type="common">Goatgrass</name>
    <dbReference type="NCBI Taxonomy" id="200361"/>
    <lineage>
        <taxon>Eukaryota</taxon>
        <taxon>Viridiplantae</taxon>
        <taxon>Streptophyta</taxon>
        <taxon>Embryophyta</taxon>
        <taxon>Tracheophyta</taxon>
        <taxon>Spermatophyta</taxon>
        <taxon>Magnoliopsida</taxon>
        <taxon>Liliopsida</taxon>
        <taxon>Poales</taxon>
        <taxon>Poaceae</taxon>
        <taxon>BOP clade</taxon>
        <taxon>Pooideae</taxon>
        <taxon>Triticodae</taxon>
        <taxon>Triticeae</taxon>
        <taxon>Triticinae</taxon>
        <taxon>Aegilops</taxon>
    </lineage>
</organism>
<reference evidence="2" key="3">
    <citation type="journal article" date="2017" name="Nature">
        <title>Genome sequence of the progenitor of the wheat D genome Aegilops tauschii.</title>
        <authorList>
            <person name="Luo M.C."/>
            <person name="Gu Y.Q."/>
            <person name="Puiu D."/>
            <person name="Wang H."/>
            <person name="Twardziok S.O."/>
            <person name="Deal K.R."/>
            <person name="Huo N."/>
            <person name="Zhu T."/>
            <person name="Wang L."/>
            <person name="Wang Y."/>
            <person name="McGuire P.E."/>
            <person name="Liu S."/>
            <person name="Long H."/>
            <person name="Ramasamy R.K."/>
            <person name="Rodriguez J.C."/>
            <person name="Van S.L."/>
            <person name="Yuan L."/>
            <person name="Wang Z."/>
            <person name="Xia Z."/>
            <person name="Xiao L."/>
            <person name="Anderson O.D."/>
            <person name="Ouyang S."/>
            <person name="Liang Y."/>
            <person name="Zimin A.V."/>
            <person name="Pertea G."/>
            <person name="Qi P."/>
            <person name="Bennetzen J.L."/>
            <person name="Dai X."/>
            <person name="Dawson M.W."/>
            <person name="Muller H.G."/>
            <person name="Kugler K."/>
            <person name="Rivarola-Duarte L."/>
            <person name="Spannagl M."/>
            <person name="Mayer K.F.X."/>
            <person name="Lu F.H."/>
            <person name="Bevan M.W."/>
            <person name="Leroy P."/>
            <person name="Li P."/>
            <person name="You F.M."/>
            <person name="Sun Q."/>
            <person name="Liu Z."/>
            <person name="Lyons E."/>
            <person name="Wicker T."/>
            <person name="Salzberg S.L."/>
            <person name="Devos K.M."/>
            <person name="Dvorak J."/>
        </authorList>
    </citation>
    <scope>NUCLEOTIDE SEQUENCE [LARGE SCALE GENOMIC DNA]</scope>
    <source>
        <strain evidence="2">cv. AL8/78</strain>
    </source>
</reference>
<dbReference type="Proteomes" id="UP000015105">
    <property type="component" value="Chromosome 2D"/>
</dbReference>
<dbReference type="Gramene" id="AET2Gv20187400.1">
    <property type="protein sequence ID" value="AET2Gv20187400.1"/>
    <property type="gene ID" value="AET2Gv20187400"/>
</dbReference>
<reference evidence="3" key="2">
    <citation type="journal article" date="2017" name="Nat. Plants">
        <title>The Aegilops tauschii genome reveals multiple impacts of transposons.</title>
        <authorList>
            <person name="Zhao G."/>
            <person name="Zou C."/>
            <person name="Li K."/>
            <person name="Wang K."/>
            <person name="Li T."/>
            <person name="Gao L."/>
            <person name="Zhang X."/>
            <person name="Wang H."/>
            <person name="Yang Z."/>
            <person name="Liu X."/>
            <person name="Jiang W."/>
            <person name="Mao L."/>
            <person name="Kong X."/>
            <person name="Jiao Y."/>
            <person name="Jia J."/>
        </authorList>
    </citation>
    <scope>NUCLEOTIDE SEQUENCE [LARGE SCALE GENOMIC DNA]</scope>
    <source>
        <strain evidence="3">cv. AL8/78</strain>
    </source>
</reference>
<evidence type="ECO:0000313" key="3">
    <source>
        <dbReference type="Proteomes" id="UP000015105"/>
    </source>
</evidence>
<reference evidence="2" key="4">
    <citation type="submission" date="2019-03" db="UniProtKB">
        <authorList>
            <consortium name="EnsemblPlants"/>
        </authorList>
    </citation>
    <scope>IDENTIFICATION</scope>
</reference>
<dbReference type="EnsemblPlants" id="AET2Gv20187400.1">
    <property type="protein sequence ID" value="AET2Gv20187400.1"/>
    <property type="gene ID" value="AET2Gv20187400"/>
</dbReference>
<feature type="region of interest" description="Disordered" evidence="1">
    <location>
        <begin position="1"/>
        <end position="24"/>
    </location>
</feature>
<reference evidence="3" key="1">
    <citation type="journal article" date="2014" name="Science">
        <title>Ancient hybridizations among the ancestral genomes of bread wheat.</title>
        <authorList>
            <consortium name="International Wheat Genome Sequencing Consortium,"/>
            <person name="Marcussen T."/>
            <person name="Sandve S.R."/>
            <person name="Heier L."/>
            <person name="Spannagl M."/>
            <person name="Pfeifer M."/>
            <person name="Jakobsen K.S."/>
            <person name="Wulff B.B."/>
            <person name="Steuernagel B."/>
            <person name="Mayer K.F."/>
            <person name="Olsen O.A."/>
        </authorList>
    </citation>
    <scope>NUCLEOTIDE SEQUENCE [LARGE SCALE GENOMIC DNA]</scope>
    <source>
        <strain evidence="3">cv. AL8/78</strain>
    </source>
</reference>
<evidence type="ECO:0000256" key="1">
    <source>
        <dbReference type="SAM" id="MobiDB-lite"/>
    </source>
</evidence>
<evidence type="ECO:0000313" key="2">
    <source>
        <dbReference type="EnsemblPlants" id="AET2Gv20187400.1"/>
    </source>
</evidence>